<reference evidence="2" key="1">
    <citation type="journal article" date="2014" name="Front. Microbiol.">
        <title>High frequency of phylogenetically diverse reductive dehalogenase-homologous genes in deep subseafloor sedimentary metagenomes.</title>
        <authorList>
            <person name="Kawai M."/>
            <person name="Futagami T."/>
            <person name="Toyoda A."/>
            <person name="Takaki Y."/>
            <person name="Nishi S."/>
            <person name="Hori S."/>
            <person name="Arai W."/>
            <person name="Tsubouchi T."/>
            <person name="Morono Y."/>
            <person name="Uchiyama I."/>
            <person name="Ito T."/>
            <person name="Fujiyama A."/>
            <person name="Inagaki F."/>
            <person name="Takami H."/>
        </authorList>
    </citation>
    <scope>NUCLEOTIDE SEQUENCE</scope>
    <source>
        <strain evidence="2">Expedition CK06-06</strain>
    </source>
</reference>
<proteinExistence type="predicted"/>
<keyword evidence="1" id="KW-1133">Transmembrane helix</keyword>
<dbReference type="AlphaFoldDB" id="X1PEM6"/>
<accession>X1PEM6</accession>
<dbReference type="EMBL" id="BARV01028780">
    <property type="protein sequence ID" value="GAI37450.1"/>
    <property type="molecule type" value="Genomic_DNA"/>
</dbReference>
<keyword evidence="1" id="KW-0812">Transmembrane</keyword>
<gene>
    <name evidence="2" type="ORF">S06H3_46001</name>
</gene>
<sequence>MVKKVKKKVEKPKREVTKRQLSQWQQQKKRRRLFLILGISVIAAVSVVTGRGFYITYYQPMHETVIRVNDTEFNMGYYIKMLEFYGKGQPDYLPYLADQVVTDIERNELIRQGAEDL</sequence>
<comment type="caution">
    <text evidence="2">The sequence shown here is derived from an EMBL/GenBank/DDBJ whole genome shotgun (WGS) entry which is preliminary data.</text>
</comment>
<protein>
    <submittedName>
        <fullName evidence="2">Uncharacterized protein</fullName>
    </submittedName>
</protein>
<feature type="non-terminal residue" evidence="2">
    <location>
        <position position="117"/>
    </location>
</feature>
<feature type="transmembrane region" description="Helical" evidence="1">
    <location>
        <begin position="33"/>
        <end position="54"/>
    </location>
</feature>
<evidence type="ECO:0000256" key="1">
    <source>
        <dbReference type="SAM" id="Phobius"/>
    </source>
</evidence>
<name>X1PEM6_9ZZZZ</name>
<keyword evidence="1" id="KW-0472">Membrane</keyword>
<organism evidence="2">
    <name type="scientific">marine sediment metagenome</name>
    <dbReference type="NCBI Taxonomy" id="412755"/>
    <lineage>
        <taxon>unclassified sequences</taxon>
        <taxon>metagenomes</taxon>
        <taxon>ecological metagenomes</taxon>
    </lineage>
</organism>
<evidence type="ECO:0000313" key="2">
    <source>
        <dbReference type="EMBL" id="GAI37450.1"/>
    </source>
</evidence>